<protein>
    <submittedName>
        <fullName evidence="3">Histidine phosphatase</fullName>
    </submittedName>
</protein>
<feature type="compositionally biased region" description="Basic and acidic residues" evidence="2">
    <location>
        <begin position="117"/>
        <end position="134"/>
    </location>
</feature>
<name>A0AAX4PIP1_9CHLO</name>
<feature type="region of interest" description="Disordered" evidence="2">
    <location>
        <begin position="1"/>
        <end position="53"/>
    </location>
</feature>
<dbReference type="InterPro" id="IPR001345">
    <property type="entry name" value="PG/BPGM_mutase_AS"/>
</dbReference>
<dbReference type="PANTHER" id="PTHR48100:SF57">
    <property type="entry name" value="PHOSPHOGLYCERATE MUTASE"/>
    <property type="match status" value="1"/>
</dbReference>
<organism evidence="3 4">
    <name type="scientific">Chloropicon roscoffensis</name>
    <dbReference type="NCBI Taxonomy" id="1461544"/>
    <lineage>
        <taxon>Eukaryota</taxon>
        <taxon>Viridiplantae</taxon>
        <taxon>Chlorophyta</taxon>
        <taxon>Chloropicophyceae</taxon>
        <taxon>Chloropicales</taxon>
        <taxon>Chloropicaceae</taxon>
        <taxon>Chloropicon</taxon>
    </lineage>
</organism>
<dbReference type="SUPFAM" id="SSF53254">
    <property type="entry name" value="Phosphoglycerate mutase-like"/>
    <property type="match status" value="1"/>
</dbReference>
<feature type="compositionally biased region" description="Basic and acidic residues" evidence="2">
    <location>
        <begin position="1"/>
        <end position="45"/>
    </location>
</feature>
<reference evidence="3 4" key="1">
    <citation type="submission" date="2024-03" db="EMBL/GenBank/DDBJ databases">
        <title>Complete genome sequence of the green alga Chloropicon roscoffensis RCC1871.</title>
        <authorList>
            <person name="Lemieux C."/>
            <person name="Pombert J.-F."/>
            <person name="Otis C."/>
            <person name="Turmel M."/>
        </authorList>
    </citation>
    <scope>NUCLEOTIDE SEQUENCE [LARGE SCALE GENOMIC DNA]</scope>
    <source>
        <strain evidence="3 4">RCC1871</strain>
    </source>
</reference>
<dbReference type="PANTHER" id="PTHR48100">
    <property type="entry name" value="BROAD-SPECIFICITY PHOSPHATASE YOR283W-RELATED"/>
    <property type="match status" value="1"/>
</dbReference>
<feature type="compositionally biased region" description="Acidic residues" evidence="2">
    <location>
        <begin position="139"/>
        <end position="152"/>
    </location>
</feature>
<sequence length="466" mass="52595">MASAKRPREECSYEDDVFGREGPRERRRDDKDDLENHRDVRKPADPSKVQRRRSSCIRAGEFFLRQLENEVAFCETPLQQTVRARPGAPIAASSSTPLALPSLRKLRFRQGNTPAKPAEEAKAIKVDDECREDGSPVLQDDDDDDDDEDNWNDDGFIIHCSQNYERCRDYPGENLEATPEDASQRVREREVGGGEDCGHQLQQQGGADRTPEISRTRPIECSLPSSSSCQALDLGNLTGSAVKTPCYSIFRGASDRKTVHIIRHGESVYNAIDRYSRSLEDPFVFDAPLTDLGRQQAKALRDKLSAKLGGAAEGEVLWVTSPLTRCIQTMLTAYGQVFRKELNGGGAPSSLPAIKVCSHMAEHLATTGDVGRPRSLLVKDFPKMREALDDLEERWWWQPSKNDAISMKFDSREPKKNLQKRVGLFRQWVLRQPHRVIVAFGHSTFWKEFSGSTERLRNCEVDTLYV</sequence>
<keyword evidence="4" id="KW-1185">Reference proteome</keyword>
<dbReference type="EMBL" id="CP151513">
    <property type="protein sequence ID" value="WZN65895.1"/>
    <property type="molecule type" value="Genomic_DNA"/>
</dbReference>
<dbReference type="GO" id="GO:0016791">
    <property type="term" value="F:phosphatase activity"/>
    <property type="evidence" value="ECO:0007669"/>
    <property type="project" value="TreeGrafter"/>
</dbReference>
<feature type="region of interest" description="Disordered" evidence="2">
    <location>
        <begin position="110"/>
        <end position="153"/>
    </location>
</feature>
<dbReference type="SMART" id="SM00855">
    <property type="entry name" value="PGAM"/>
    <property type="match status" value="1"/>
</dbReference>
<dbReference type="InterPro" id="IPR050275">
    <property type="entry name" value="PGM_Phosphatase"/>
</dbReference>
<feature type="region of interest" description="Disordered" evidence="2">
    <location>
        <begin position="190"/>
        <end position="213"/>
    </location>
</feature>
<dbReference type="AlphaFoldDB" id="A0AAX4PIP1"/>
<dbReference type="CDD" id="cd07067">
    <property type="entry name" value="HP_PGM_like"/>
    <property type="match status" value="1"/>
</dbReference>
<dbReference type="InterPro" id="IPR013078">
    <property type="entry name" value="His_Pase_superF_clade-1"/>
</dbReference>
<evidence type="ECO:0000313" key="4">
    <source>
        <dbReference type="Proteomes" id="UP001472866"/>
    </source>
</evidence>
<evidence type="ECO:0000256" key="2">
    <source>
        <dbReference type="SAM" id="MobiDB-lite"/>
    </source>
</evidence>
<proteinExistence type="inferred from homology"/>
<evidence type="ECO:0000256" key="1">
    <source>
        <dbReference type="ARBA" id="ARBA00038362"/>
    </source>
</evidence>
<accession>A0AAX4PIP1</accession>
<dbReference type="Gene3D" id="3.40.50.1240">
    <property type="entry name" value="Phosphoglycerate mutase-like"/>
    <property type="match status" value="1"/>
</dbReference>
<dbReference type="GO" id="GO:0005737">
    <property type="term" value="C:cytoplasm"/>
    <property type="evidence" value="ECO:0007669"/>
    <property type="project" value="TreeGrafter"/>
</dbReference>
<gene>
    <name evidence="3" type="ORF">HKI87_13g74570</name>
</gene>
<evidence type="ECO:0000313" key="3">
    <source>
        <dbReference type="EMBL" id="WZN65895.1"/>
    </source>
</evidence>
<dbReference type="Proteomes" id="UP001472866">
    <property type="component" value="Chromosome 13"/>
</dbReference>
<dbReference type="Pfam" id="PF00300">
    <property type="entry name" value="His_Phos_1"/>
    <property type="match status" value="1"/>
</dbReference>
<dbReference type="InterPro" id="IPR029033">
    <property type="entry name" value="His_PPase_superfam"/>
</dbReference>
<comment type="similarity">
    <text evidence="1">Belongs to the phosphoglycerate mutase family.</text>
</comment>
<dbReference type="PROSITE" id="PS00175">
    <property type="entry name" value="PG_MUTASE"/>
    <property type="match status" value="1"/>
</dbReference>